<dbReference type="AlphaFoldDB" id="A0AAD5SG76"/>
<evidence type="ECO:0000259" key="1">
    <source>
        <dbReference type="PROSITE" id="PS50086"/>
    </source>
</evidence>
<proteinExistence type="predicted"/>
<evidence type="ECO:0000313" key="3">
    <source>
        <dbReference type="Proteomes" id="UP001212841"/>
    </source>
</evidence>
<dbReference type="Proteomes" id="UP001212841">
    <property type="component" value="Unassembled WGS sequence"/>
</dbReference>
<accession>A0AAD5SG76</accession>
<reference evidence="2" key="1">
    <citation type="submission" date="2020-05" db="EMBL/GenBank/DDBJ databases">
        <title>Phylogenomic resolution of chytrid fungi.</title>
        <authorList>
            <person name="Stajich J.E."/>
            <person name="Amses K."/>
            <person name="Simmons R."/>
            <person name="Seto K."/>
            <person name="Myers J."/>
            <person name="Bonds A."/>
            <person name="Quandt C.A."/>
            <person name="Barry K."/>
            <person name="Liu P."/>
            <person name="Grigoriev I."/>
            <person name="Longcore J.E."/>
            <person name="James T.Y."/>
        </authorList>
    </citation>
    <scope>NUCLEOTIDE SEQUENCE</scope>
    <source>
        <strain evidence="2">JEL0318</strain>
    </source>
</reference>
<dbReference type="Pfam" id="PF00566">
    <property type="entry name" value="RabGAP-TBC"/>
    <property type="match status" value="1"/>
</dbReference>
<name>A0AAD5SG76_9FUNG</name>
<dbReference type="PANTHER" id="PTHR16110:SF1">
    <property type="entry name" value="TBC1 DOMAIN FAMILY MEMBER 19"/>
    <property type="match status" value="1"/>
</dbReference>
<dbReference type="InterPro" id="IPR042507">
    <property type="entry name" value="TBC1D19"/>
</dbReference>
<dbReference type="InterPro" id="IPR000195">
    <property type="entry name" value="Rab-GAP-TBC_dom"/>
</dbReference>
<dbReference type="PANTHER" id="PTHR16110">
    <property type="entry name" value="TBC1 DOMAIN FAMILY MEMBER 19"/>
    <property type="match status" value="1"/>
</dbReference>
<dbReference type="EMBL" id="JADGJD010000205">
    <property type="protein sequence ID" value="KAJ3053462.1"/>
    <property type="molecule type" value="Genomic_DNA"/>
</dbReference>
<feature type="domain" description="Rab-GAP TBC" evidence="1">
    <location>
        <begin position="1"/>
        <end position="230"/>
    </location>
</feature>
<gene>
    <name evidence="2" type="ORF">HK097_004213</name>
</gene>
<protein>
    <recommendedName>
        <fullName evidence="1">Rab-GAP TBC domain-containing protein</fullName>
    </recommendedName>
</protein>
<dbReference type="Gene3D" id="1.10.472.80">
    <property type="entry name" value="Ypt/Rab-GAP domain of gyp1p, domain 3"/>
    <property type="match status" value="1"/>
</dbReference>
<dbReference type="PROSITE" id="PS50086">
    <property type="entry name" value="TBC_RABGAP"/>
    <property type="match status" value="1"/>
</dbReference>
<dbReference type="InterPro" id="IPR035969">
    <property type="entry name" value="Rab-GAP_TBC_sf"/>
</dbReference>
<comment type="caution">
    <text evidence="2">The sequence shown here is derived from an EMBL/GenBank/DDBJ whole genome shotgun (WGS) entry which is preliminary data.</text>
</comment>
<organism evidence="2 3">
    <name type="scientific">Rhizophlyctis rosea</name>
    <dbReference type="NCBI Taxonomy" id="64517"/>
    <lineage>
        <taxon>Eukaryota</taxon>
        <taxon>Fungi</taxon>
        <taxon>Fungi incertae sedis</taxon>
        <taxon>Chytridiomycota</taxon>
        <taxon>Chytridiomycota incertae sedis</taxon>
        <taxon>Chytridiomycetes</taxon>
        <taxon>Rhizophlyctidales</taxon>
        <taxon>Rhizophlyctidaceae</taxon>
        <taxon>Rhizophlyctis</taxon>
    </lineage>
</organism>
<dbReference type="SUPFAM" id="SSF47923">
    <property type="entry name" value="Ypt/Rab-GAP domain of gyp1p"/>
    <property type="match status" value="1"/>
</dbReference>
<sequence length="286" mass="33203">MIQSALTPDYEDYKTRTTTKLKENIILHDFLVDRLIHADVARIQNDDTFFVFEDTVRNMILFWLRDEWIGRNIPKTDDIDEVDGTDSVSHMAEFKKKVVQKSNEKSEWTMESQIQPPNGLLPFRGLSIYAMPVCYLHAGLDGAYMMFRELYVRYFHPLHTLSPHHPSLLTLSTLFESLFKQTNSKLYLHLFHTISSPPHNTAFGWIMFGFIGYLDIEQTLLLWDRIIGFEGGLELVAVLAVGVFLFYEERLVGARTEKEAQYILSDLSELKVVPLIQYVLFVVNNE</sequence>
<evidence type="ECO:0000313" key="2">
    <source>
        <dbReference type="EMBL" id="KAJ3053462.1"/>
    </source>
</evidence>
<keyword evidence="3" id="KW-1185">Reference proteome</keyword>